<name>A0A5J9T8S1_9POAL</name>
<feature type="compositionally biased region" description="Basic and acidic residues" evidence="1">
    <location>
        <begin position="19"/>
        <end position="33"/>
    </location>
</feature>
<accession>A0A5J9T8S1</accession>
<gene>
    <name evidence="2" type="ORF">EJB05_41085</name>
</gene>
<keyword evidence="3" id="KW-1185">Reference proteome</keyword>
<evidence type="ECO:0000313" key="3">
    <source>
        <dbReference type="Proteomes" id="UP000324897"/>
    </source>
</evidence>
<proteinExistence type="predicted"/>
<dbReference type="Proteomes" id="UP000324897">
    <property type="component" value="Chromosome 3"/>
</dbReference>
<dbReference type="EMBL" id="RWGY01000039">
    <property type="protein sequence ID" value="TVU07719.1"/>
    <property type="molecule type" value="Genomic_DNA"/>
</dbReference>
<feature type="region of interest" description="Disordered" evidence="1">
    <location>
        <begin position="19"/>
        <end position="45"/>
    </location>
</feature>
<comment type="caution">
    <text evidence="2">The sequence shown here is derived from an EMBL/GenBank/DDBJ whole genome shotgun (WGS) entry which is preliminary data.</text>
</comment>
<dbReference type="Gramene" id="TVU07719">
    <property type="protein sequence ID" value="TVU07719"/>
    <property type="gene ID" value="EJB05_41085"/>
</dbReference>
<evidence type="ECO:0000313" key="2">
    <source>
        <dbReference type="EMBL" id="TVU07719.1"/>
    </source>
</evidence>
<feature type="non-terminal residue" evidence="2">
    <location>
        <position position="1"/>
    </location>
</feature>
<organism evidence="2 3">
    <name type="scientific">Eragrostis curvula</name>
    <name type="common">weeping love grass</name>
    <dbReference type="NCBI Taxonomy" id="38414"/>
    <lineage>
        <taxon>Eukaryota</taxon>
        <taxon>Viridiplantae</taxon>
        <taxon>Streptophyta</taxon>
        <taxon>Embryophyta</taxon>
        <taxon>Tracheophyta</taxon>
        <taxon>Spermatophyta</taxon>
        <taxon>Magnoliopsida</taxon>
        <taxon>Liliopsida</taxon>
        <taxon>Poales</taxon>
        <taxon>Poaceae</taxon>
        <taxon>PACMAD clade</taxon>
        <taxon>Chloridoideae</taxon>
        <taxon>Eragrostideae</taxon>
        <taxon>Eragrostidinae</taxon>
        <taxon>Eragrostis</taxon>
    </lineage>
</organism>
<reference evidence="2 3" key="1">
    <citation type="journal article" date="2019" name="Sci. Rep.">
        <title>A high-quality genome of Eragrostis curvula grass provides insights into Poaceae evolution and supports new strategies to enhance forage quality.</title>
        <authorList>
            <person name="Carballo J."/>
            <person name="Santos B.A.C.M."/>
            <person name="Zappacosta D."/>
            <person name="Garbus I."/>
            <person name="Selva J.P."/>
            <person name="Gallo C.A."/>
            <person name="Diaz A."/>
            <person name="Albertini E."/>
            <person name="Caccamo M."/>
            <person name="Echenique V."/>
        </authorList>
    </citation>
    <scope>NUCLEOTIDE SEQUENCE [LARGE SCALE GENOMIC DNA]</scope>
    <source>
        <strain evidence="3">cv. Victoria</strain>
        <tissue evidence="2">Leaf</tissue>
    </source>
</reference>
<dbReference type="AlphaFoldDB" id="A0A5J9T8S1"/>
<sequence>MAFAQCSYVRRAALLRRPDSGRLSHGGQHDRMIAGDPPGQPGTRAQQQQLVPVLALLATWHRGMANLPGWFAADDDVAFCFMRELYSEIYAAPMFKARAHGVDSMVELVRPPVRLVGLSMPGFPAPAPLPSPIIEAHALCVHPHNHPPINPAQNWKKKALQTESKGPFKNSIKR</sequence>
<protein>
    <submittedName>
        <fullName evidence="2">Uncharacterized protein</fullName>
    </submittedName>
</protein>
<evidence type="ECO:0000256" key="1">
    <source>
        <dbReference type="SAM" id="MobiDB-lite"/>
    </source>
</evidence>